<name>A0A1C4ZNW6_9ACTN</name>
<evidence type="ECO:0000256" key="1">
    <source>
        <dbReference type="SAM" id="Phobius"/>
    </source>
</evidence>
<reference evidence="3" key="1">
    <citation type="submission" date="2016-06" db="EMBL/GenBank/DDBJ databases">
        <authorList>
            <person name="Varghese N."/>
            <person name="Submissions Spin"/>
        </authorList>
    </citation>
    <scope>NUCLEOTIDE SEQUENCE [LARGE SCALE GENOMIC DNA]</scope>
    <source>
        <strain evidence="3">DSM 43168</strain>
    </source>
</reference>
<feature type="transmembrane region" description="Helical" evidence="1">
    <location>
        <begin position="6"/>
        <end position="28"/>
    </location>
</feature>
<keyword evidence="1" id="KW-0472">Membrane</keyword>
<evidence type="ECO:0000313" key="2">
    <source>
        <dbReference type="EMBL" id="SCF34683.1"/>
    </source>
</evidence>
<dbReference type="Proteomes" id="UP000183585">
    <property type="component" value="Unassembled WGS sequence"/>
</dbReference>
<dbReference type="GO" id="GO:0005886">
    <property type="term" value="C:plasma membrane"/>
    <property type="evidence" value="ECO:0007669"/>
    <property type="project" value="InterPro"/>
</dbReference>
<keyword evidence="1" id="KW-1133">Transmembrane helix</keyword>
<dbReference type="NCBIfam" id="TIGR02115">
    <property type="entry name" value="potass_kdpF"/>
    <property type="match status" value="1"/>
</dbReference>
<accession>A0A1C4ZNW6</accession>
<keyword evidence="1" id="KW-0812">Transmembrane</keyword>
<dbReference type="InterPro" id="IPR011726">
    <property type="entry name" value="KdpF"/>
</dbReference>
<sequence>MNAVNAVNAVGLVLAIGLGVFLVIALLFPERF</sequence>
<organism evidence="2 3">
    <name type="scientific">Micromonospora carbonacea</name>
    <dbReference type="NCBI Taxonomy" id="47853"/>
    <lineage>
        <taxon>Bacteria</taxon>
        <taxon>Bacillati</taxon>
        <taxon>Actinomycetota</taxon>
        <taxon>Actinomycetes</taxon>
        <taxon>Micromonosporales</taxon>
        <taxon>Micromonosporaceae</taxon>
        <taxon>Micromonospora</taxon>
    </lineage>
</organism>
<gene>
    <name evidence="2" type="ORF">GA0070563_10961</name>
</gene>
<dbReference type="Pfam" id="PF09604">
    <property type="entry name" value="Potass_KdpF"/>
    <property type="match status" value="1"/>
</dbReference>
<keyword evidence="3" id="KW-1185">Reference proteome</keyword>
<proteinExistence type="predicted"/>
<protein>
    <submittedName>
        <fullName evidence="2">K+-transporting ATPase, KdpF subunit</fullName>
    </submittedName>
</protein>
<dbReference type="RefSeq" id="WP_074476088.1">
    <property type="nucleotide sequence ID" value="NZ_FMCT01000009.1"/>
</dbReference>
<dbReference type="AlphaFoldDB" id="A0A1C4ZNW6"/>
<dbReference type="EMBL" id="FMCT01000009">
    <property type="protein sequence ID" value="SCF34683.1"/>
    <property type="molecule type" value="Genomic_DNA"/>
</dbReference>
<dbReference type="GO" id="GO:0008556">
    <property type="term" value="F:P-type potassium transmembrane transporter activity"/>
    <property type="evidence" value="ECO:0007669"/>
    <property type="project" value="InterPro"/>
</dbReference>
<evidence type="ECO:0000313" key="3">
    <source>
        <dbReference type="Proteomes" id="UP000183585"/>
    </source>
</evidence>